<evidence type="ECO:0000256" key="1">
    <source>
        <dbReference type="SAM" id="MobiDB-lite"/>
    </source>
</evidence>
<dbReference type="AlphaFoldDB" id="A0AB40C344"/>
<protein>
    <submittedName>
        <fullName evidence="4">Uncharacterized protein LOC120271545</fullName>
    </submittedName>
</protein>
<evidence type="ECO:0000259" key="2">
    <source>
        <dbReference type="Pfam" id="PF14111"/>
    </source>
</evidence>
<dbReference type="RefSeq" id="XP_039134167.1">
    <property type="nucleotide sequence ID" value="XM_039278233.1"/>
</dbReference>
<feature type="domain" description="DUF4283" evidence="2">
    <location>
        <begin position="53"/>
        <end position="133"/>
    </location>
</feature>
<dbReference type="GeneID" id="120271545"/>
<dbReference type="Pfam" id="PF14111">
    <property type="entry name" value="DUF4283"/>
    <property type="match status" value="1"/>
</dbReference>
<accession>A0AB40C344</accession>
<proteinExistence type="predicted"/>
<reference evidence="4" key="1">
    <citation type="submission" date="2025-08" db="UniProtKB">
        <authorList>
            <consortium name="RefSeq"/>
        </authorList>
    </citation>
    <scope>IDENTIFICATION</scope>
</reference>
<dbReference type="PANTHER" id="PTHR31286">
    <property type="entry name" value="GLYCINE-RICH CELL WALL STRUCTURAL PROTEIN 1.8-LIKE"/>
    <property type="match status" value="1"/>
</dbReference>
<sequence length="281" mass="31373">MVLVKIVVGRGEGQCVCSTDNEERIPMPSVCGASNSKRGSEPLDDIKVRASLRVQHALYAKLFGKAPVFEYIKIVLLGQWQEFGRISISDMPNGFMLIRCETNEAKKKIVFGGPWNINGLTFQISQWQPFFELATTKLTKAIVWVQLHNLPFELWDGQTLDSITEPLGKLLKVDELTSSLSRARFARVYLEIDLISPLKRGFWLDDGYGESSLAPLDLTVSYEGSKGKQVASPGDSILAIPTTRENNARNPIRLPGRMEKGESSSKMVEPSQKQPLIPLFF</sequence>
<evidence type="ECO:0000313" key="4">
    <source>
        <dbReference type="RefSeq" id="XP_039134167.1"/>
    </source>
</evidence>
<dbReference type="InterPro" id="IPR040256">
    <property type="entry name" value="At4g02000-like"/>
</dbReference>
<dbReference type="PANTHER" id="PTHR31286:SF180">
    <property type="entry name" value="OS10G0362600 PROTEIN"/>
    <property type="match status" value="1"/>
</dbReference>
<feature type="region of interest" description="Disordered" evidence="1">
    <location>
        <begin position="248"/>
        <end position="275"/>
    </location>
</feature>
<evidence type="ECO:0000313" key="3">
    <source>
        <dbReference type="Proteomes" id="UP001515500"/>
    </source>
</evidence>
<keyword evidence="3" id="KW-1185">Reference proteome</keyword>
<gene>
    <name evidence="4" type="primary">LOC120271545</name>
</gene>
<name>A0AB40C344_DIOCR</name>
<dbReference type="Proteomes" id="UP001515500">
    <property type="component" value="Chromosome 11"/>
</dbReference>
<organism evidence="3 4">
    <name type="scientific">Dioscorea cayennensis subsp. rotundata</name>
    <name type="common">White Guinea yam</name>
    <name type="synonym">Dioscorea rotundata</name>
    <dbReference type="NCBI Taxonomy" id="55577"/>
    <lineage>
        <taxon>Eukaryota</taxon>
        <taxon>Viridiplantae</taxon>
        <taxon>Streptophyta</taxon>
        <taxon>Embryophyta</taxon>
        <taxon>Tracheophyta</taxon>
        <taxon>Spermatophyta</taxon>
        <taxon>Magnoliopsida</taxon>
        <taxon>Liliopsida</taxon>
        <taxon>Dioscoreales</taxon>
        <taxon>Dioscoreaceae</taxon>
        <taxon>Dioscorea</taxon>
    </lineage>
</organism>
<dbReference type="InterPro" id="IPR025558">
    <property type="entry name" value="DUF4283"/>
</dbReference>